<dbReference type="PANTHER" id="PTHR28634:SF1">
    <property type="entry name" value="ZINC FINGER B-BOX DOMAIN-CONTAINING PROTEIN 1"/>
    <property type="match status" value="1"/>
</dbReference>
<evidence type="ECO:0000313" key="1">
    <source>
        <dbReference type="Ensembl" id="ENSSMAP00000050594.1"/>
    </source>
</evidence>
<reference evidence="1" key="1">
    <citation type="submission" date="2023-05" db="EMBL/GenBank/DDBJ databases">
        <title>High-quality long-read genome of Scophthalmus maximus.</title>
        <authorList>
            <person name="Lien S."/>
            <person name="Martinez P."/>
        </authorList>
    </citation>
    <scope>NUCLEOTIDE SEQUENCE [LARGE SCALE GENOMIC DNA]</scope>
</reference>
<dbReference type="Ensembl" id="ENSSMAT00000060012.1">
    <property type="protein sequence ID" value="ENSSMAP00000050594.1"/>
    <property type="gene ID" value="ENSSMAG00000024061.1"/>
</dbReference>
<evidence type="ECO:0000313" key="2">
    <source>
        <dbReference type="Proteomes" id="UP000694558"/>
    </source>
</evidence>
<protein>
    <submittedName>
        <fullName evidence="1">Uncharacterized protein</fullName>
    </submittedName>
</protein>
<reference evidence="1" key="2">
    <citation type="submission" date="2025-08" db="UniProtKB">
        <authorList>
            <consortium name="Ensembl"/>
        </authorList>
    </citation>
    <scope>IDENTIFICATION</scope>
</reference>
<dbReference type="Proteomes" id="UP000694558">
    <property type="component" value="Chromosome 3"/>
</dbReference>
<sequence>MHARTHTLNTNAYVCTQAHPEALPPFFSLSDTHTDSNTQTHTHRLTHTLQRPAREIISIFIPRVRVCLARLKLEERRTSSLPLCYCRLLQHKKDAFHQKGALKLHRMIPFQVSTVPCASSLSPLLSLSVCLSDCFLSVAVLVANRAAERRFEMGLARGDEKGFPTSLLSGEYNEEESASSFQAALRQWRGETRGKGRMTLRVEFTEDNLTYMDRLLLKKHRRYRDRPQTDYTVYENGLSYGPI</sequence>
<dbReference type="InterPro" id="IPR037688">
    <property type="entry name" value="ZBBX"/>
</dbReference>
<dbReference type="AlphaFoldDB" id="A0A8D3CTI6"/>
<dbReference type="PANTHER" id="PTHR28634">
    <property type="entry name" value="ZINC FINGER B-BOX DOMAIN-CONTAINING PROTEIN 1"/>
    <property type="match status" value="1"/>
</dbReference>
<dbReference type="GeneTree" id="ENSGT00960000186767"/>
<accession>A0A8D3CTI6</accession>
<name>A0A8D3CTI6_SCOMX</name>
<proteinExistence type="predicted"/>
<organism evidence="1 2">
    <name type="scientific">Scophthalmus maximus</name>
    <name type="common">Turbot</name>
    <name type="synonym">Psetta maxima</name>
    <dbReference type="NCBI Taxonomy" id="52904"/>
    <lineage>
        <taxon>Eukaryota</taxon>
        <taxon>Metazoa</taxon>
        <taxon>Chordata</taxon>
        <taxon>Craniata</taxon>
        <taxon>Vertebrata</taxon>
        <taxon>Euteleostomi</taxon>
        <taxon>Actinopterygii</taxon>
        <taxon>Neopterygii</taxon>
        <taxon>Teleostei</taxon>
        <taxon>Neoteleostei</taxon>
        <taxon>Acanthomorphata</taxon>
        <taxon>Carangaria</taxon>
        <taxon>Pleuronectiformes</taxon>
        <taxon>Pleuronectoidei</taxon>
        <taxon>Scophthalmidae</taxon>
        <taxon>Scophthalmus</taxon>
    </lineage>
</organism>